<evidence type="ECO:0000256" key="1">
    <source>
        <dbReference type="ARBA" id="ARBA00001933"/>
    </source>
</evidence>
<dbReference type="PROSITE" id="PS00105">
    <property type="entry name" value="AA_TRANSFER_CLASS_1"/>
    <property type="match status" value="1"/>
</dbReference>
<evidence type="ECO:0000256" key="9">
    <source>
        <dbReference type="ARBA" id="ARBA00048531"/>
    </source>
</evidence>
<dbReference type="PANTHER" id="PTHR42885:SF1">
    <property type="entry name" value="THREONINE-PHOSPHATE DECARBOXYLASE"/>
    <property type="match status" value="1"/>
</dbReference>
<keyword evidence="12" id="KW-1185">Reference proteome</keyword>
<proteinExistence type="predicted"/>
<dbReference type="EMBL" id="DF977003">
    <property type="protein sequence ID" value="GAQ25806.1"/>
    <property type="molecule type" value="Genomic_DNA"/>
</dbReference>
<dbReference type="Proteomes" id="UP000062160">
    <property type="component" value="Unassembled WGS sequence"/>
</dbReference>
<dbReference type="RefSeq" id="WP_059033360.1">
    <property type="nucleotide sequence ID" value="NZ_BSDN01000005.1"/>
</dbReference>
<dbReference type="SUPFAM" id="SSF53383">
    <property type="entry name" value="PLP-dependent transferases"/>
    <property type="match status" value="1"/>
</dbReference>
<protein>
    <recommendedName>
        <fullName evidence="4">threonine-phosphate decarboxylase</fullName>
        <ecNumber evidence="4">4.1.1.81</ecNumber>
    </recommendedName>
    <alternativeName>
        <fullName evidence="8">L-threonine-O-3-phosphate decarboxylase</fullName>
    </alternativeName>
</protein>
<dbReference type="GO" id="GO:0048472">
    <property type="term" value="F:threonine-phosphate decarboxylase activity"/>
    <property type="evidence" value="ECO:0007669"/>
    <property type="project" value="UniProtKB-EC"/>
</dbReference>
<dbReference type="GO" id="GO:0030170">
    <property type="term" value="F:pyridoxal phosphate binding"/>
    <property type="evidence" value="ECO:0007669"/>
    <property type="project" value="InterPro"/>
</dbReference>
<dbReference type="OrthoDB" id="9813612at2"/>
<dbReference type="GO" id="GO:0009236">
    <property type="term" value="P:cobalamin biosynthetic process"/>
    <property type="evidence" value="ECO:0007669"/>
    <property type="project" value="UniProtKB-UniPathway"/>
</dbReference>
<keyword evidence="6" id="KW-0663">Pyridoxal phosphate</keyword>
<evidence type="ECO:0000256" key="2">
    <source>
        <dbReference type="ARBA" id="ARBA00003444"/>
    </source>
</evidence>
<dbReference type="UniPathway" id="UPA00148"/>
<comment type="cofactor">
    <cofactor evidence="1">
        <name>pyridoxal 5'-phosphate</name>
        <dbReference type="ChEBI" id="CHEBI:597326"/>
    </cofactor>
</comment>
<dbReference type="NCBIfam" id="TIGR01140">
    <property type="entry name" value="L_thr_O3P_dcar"/>
    <property type="match status" value="1"/>
</dbReference>
<dbReference type="InterPro" id="IPR015422">
    <property type="entry name" value="PyrdxlP-dep_Trfase_small"/>
</dbReference>
<dbReference type="CDD" id="cd00609">
    <property type="entry name" value="AAT_like"/>
    <property type="match status" value="1"/>
</dbReference>
<dbReference type="STRING" id="224999.GCA_001485475_01842"/>
<evidence type="ECO:0000259" key="10">
    <source>
        <dbReference type="Pfam" id="PF00155"/>
    </source>
</evidence>
<dbReference type="InterPro" id="IPR004838">
    <property type="entry name" value="NHTrfase_class1_PyrdxlP-BS"/>
</dbReference>
<dbReference type="Pfam" id="PF00155">
    <property type="entry name" value="Aminotran_1_2"/>
    <property type="match status" value="1"/>
</dbReference>
<dbReference type="Gene3D" id="3.90.1150.10">
    <property type="entry name" value="Aspartate Aminotransferase, domain 1"/>
    <property type="match status" value="1"/>
</dbReference>
<dbReference type="AlphaFoldDB" id="A0A0U9HGA9"/>
<dbReference type="Gene3D" id="3.40.640.10">
    <property type="entry name" value="Type I PLP-dependent aspartate aminotransferase-like (Major domain)"/>
    <property type="match status" value="1"/>
</dbReference>
<sequence>MQKDRIHGGNVYKAAKELNVSPNEILDFSANINPLGFPHAVEKIILEHIKDIAYYPDTEQNELREAAASYYGTKPSCIMPGNGSVELINIVFEAIEPKEVIIPSPTFLEYARICKNRRLKTRLLDLTANNFILDTELFNRIKNTISPNSLFIVCNPNNPTGIIAKKSDLTVTLEELKTRNSYLMIDEAFMDFVEENESMVDFIEQYDNLIILKSVTKFFAIPGLRLGFVLTNPELMRTFYNLKDPWNINTFAGFVGTEIFKDEKYIQDTRSYISREKKRLWKNISKIPNLEPVFPEANFIFAKTIGKIKVTALAEKLKQKKILIRSCSNYDFLNENFFRIAVKKSEENDILISALNEILCINTKKEDNL</sequence>
<evidence type="ECO:0000256" key="7">
    <source>
        <dbReference type="ARBA" id="ARBA00023239"/>
    </source>
</evidence>
<comment type="function">
    <text evidence="2">Decarboxylates L-threonine-O-3-phosphate to yield (R)-1-amino-2-propanol O-2-phosphate, the precursor for the linkage between the nucleotide loop and the corrin ring in cobalamin.</text>
</comment>
<reference evidence="11" key="1">
    <citation type="journal article" date="2016" name="Genome Announc.">
        <title>Draft Genome Sequence of the Syntrophic Lactate-Degrading Bacterium Tepidanaerobacter syntrophicus JLT.</title>
        <authorList>
            <person name="Matsuura N."/>
            <person name="Ohashi A."/>
            <person name="Tourlousse D.M."/>
            <person name="Sekiguchi Y."/>
        </authorList>
    </citation>
    <scope>NUCLEOTIDE SEQUENCE [LARGE SCALE GENOMIC DNA]</scope>
    <source>
        <strain evidence="11">JL</strain>
    </source>
</reference>
<dbReference type="PANTHER" id="PTHR42885">
    <property type="entry name" value="HISTIDINOL-PHOSPHATE AMINOTRANSFERASE-RELATED"/>
    <property type="match status" value="1"/>
</dbReference>
<dbReference type="InterPro" id="IPR015421">
    <property type="entry name" value="PyrdxlP-dep_Trfase_major"/>
</dbReference>
<name>A0A0U9HGA9_9FIRM</name>
<dbReference type="InterPro" id="IPR015424">
    <property type="entry name" value="PyrdxlP-dep_Trfase"/>
</dbReference>
<evidence type="ECO:0000256" key="8">
    <source>
        <dbReference type="ARBA" id="ARBA00029996"/>
    </source>
</evidence>
<evidence type="ECO:0000256" key="6">
    <source>
        <dbReference type="ARBA" id="ARBA00022898"/>
    </source>
</evidence>
<organism evidence="11">
    <name type="scientific">Tepidanaerobacter syntrophicus</name>
    <dbReference type="NCBI Taxonomy" id="224999"/>
    <lineage>
        <taxon>Bacteria</taxon>
        <taxon>Bacillati</taxon>
        <taxon>Bacillota</taxon>
        <taxon>Clostridia</taxon>
        <taxon>Thermosediminibacterales</taxon>
        <taxon>Tepidanaerobacteraceae</taxon>
        <taxon>Tepidanaerobacter</taxon>
    </lineage>
</organism>
<evidence type="ECO:0000256" key="5">
    <source>
        <dbReference type="ARBA" id="ARBA00022573"/>
    </source>
</evidence>
<gene>
    <name evidence="11" type="ORF">TSYNT_954</name>
</gene>
<evidence type="ECO:0000313" key="12">
    <source>
        <dbReference type="Proteomes" id="UP000062160"/>
    </source>
</evidence>
<feature type="domain" description="Aminotransferase class I/classII large" evidence="10">
    <location>
        <begin position="24"/>
        <end position="355"/>
    </location>
</feature>
<accession>A0A0U9HGA9</accession>
<dbReference type="EC" id="4.1.1.81" evidence="4"/>
<evidence type="ECO:0000313" key="11">
    <source>
        <dbReference type="EMBL" id="GAQ25806.1"/>
    </source>
</evidence>
<evidence type="ECO:0000256" key="4">
    <source>
        <dbReference type="ARBA" id="ARBA00012285"/>
    </source>
</evidence>
<keyword evidence="5" id="KW-0169">Cobalamin biosynthesis</keyword>
<dbReference type="InterPro" id="IPR005860">
    <property type="entry name" value="CobD"/>
</dbReference>
<comment type="pathway">
    <text evidence="3">Cofactor biosynthesis; adenosylcobalamin biosynthesis.</text>
</comment>
<evidence type="ECO:0000256" key="3">
    <source>
        <dbReference type="ARBA" id="ARBA00004953"/>
    </source>
</evidence>
<comment type="catalytic activity">
    <reaction evidence="9">
        <text>O-phospho-L-threonine + H(+) = (R)-1-aminopropan-2-yl phosphate + CO2</text>
        <dbReference type="Rhea" id="RHEA:11492"/>
        <dbReference type="ChEBI" id="CHEBI:15378"/>
        <dbReference type="ChEBI" id="CHEBI:16526"/>
        <dbReference type="ChEBI" id="CHEBI:58563"/>
        <dbReference type="ChEBI" id="CHEBI:58675"/>
        <dbReference type="EC" id="4.1.1.81"/>
    </reaction>
</comment>
<dbReference type="InterPro" id="IPR004839">
    <property type="entry name" value="Aminotransferase_I/II_large"/>
</dbReference>
<keyword evidence="7" id="KW-0456">Lyase</keyword>